<proteinExistence type="predicted"/>
<feature type="region of interest" description="Disordered" evidence="1">
    <location>
        <begin position="76"/>
        <end position="98"/>
    </location>
</feature>
<dbReference type="AlphaFoldDB" id="A0A6V8KXV2"/>
<sequence>MVFHADAPGARAPQALLLACAADPARRWDDEELEHVVLDTLELARLRAVDAGVGPAGAPPTGHWFPAVLLARNTGGDPHGDTVATTLPLAPPPVPPHP</sequence>
<evidence type="ECO:0000256" key="1">
    <source>
        <dbReference type="SAM" id="MobiDB-lite"/>
    </source>
</evidence>
<accession>A0A6V8KXV2</accession>
<comment type="caution">
    <text evidence="2">The sequence shown here is derived from an EMBL/GenBank/DDBJ whole genome shotgun (WGS) entry which is preliminary data.</text>
</comment>
<feature type="compositionally biased region" description="Pro residues" evidence="1">
    <location>
        <begin position="89"/>
        <end position="98"/>
    </location>
</feature>
<organism evidence="2 3">
    <name type="scientific">Phytohabitans rumicis</name>
    <dbReference type="NCBI Taxonomy" id="1076125"/>
    <lineage>
        <taxon>Bacteria</taxon>
        <taxon>Bacillati</taxon>
        <taxon>Actinomycetota</taxon>
        <taxon>Actinomycetes</taxon>
        <taxon>Micromonosporales</taxon>
        <taxon>Micromonosporaceae</taxon>
    </lineage>
</organism>
<evidence type="ECO:0000313" key="3">
    <source>
        <dbReference type="Proteomes" id="UP000482960"/>
    </source>
</evidence>
<reference evidence="2 3" key="1">
    <citation type="submission" date="2020-03" db="EMBL/GenBank/DDBJ databases">
        <title>Whole genome shotgun sequence of Phytohabitans rumicis NBRC 108638.</title>
        <authorList>
            <person name="Komaki H."/>
            <person name="Tamura T."/>
        </authorList>
    </citation>
    <scope>NUCLEOTIDE SEQUENCE [LARGE SCALE GENOMIC DNA]</scope>
    <source>
        <strain evidence="2 3">NBRC 108638</strain>
    </source>
</reference>
<keyword evidence="3" id="KW-1185">Reference proteome</keyword>
<name>A0A6V8KXV2_9ACTN</name>
<dbReference type="Proteomes" id="UP000482960">
    <property type="component" value="Unassembled WGS sequence"/>
</dbReference>
<evidence type="ECO:0000313" key="2">
    <source>
        <dbReference type="EMBL" id="GFJ86667.1"/>
    </source>
</evidence>
<dbReference type="EMBL" id="BLPG01000001">
    <property type="protein sequence ID" value="GFJ86667.1"/>
    <property type="molecule type" value="Genomic_DNA"/>
</dbReference>
<reference evidence="2 3" key="2">
    <citation type="submission" date="2020-03" db="EMBL/GenBank/DDBJ databases">
        <authorList>
            <person name="Ichikawa N."/>
            <person name="Kimura A."/>
            <person name="Kitahashi Y."/>
            <person name="Uohara A."/>
        </authorList>
    </citation>
    <scope>NUCLEOTIDE SEQUENCE [LARGE SCALE GENOMIC DNA]</scope>
    <source>
        <strain evidence="2 3">NBRC 108638</strain>
    </source>
</reference>
<gene>
    <name evidence="2" type="ORF">Prum_003090</name>
</gene>
<protein>
    <submittedName>
        <fullName evidence="2">Uncharacterized protein</fullName>
    </submittedName>
</protein>